<evidence type="ECO:0000313" key="2">
    <source>
        <dbReference type="Proteomes" id="UP000463470"/>
    </source>
</evidence>
<comment type="caution">
    <text evidence="1">The sequence shown here is derived from an EMBL/GenBank/DDBJ whole genome shotgun (WGS) entry which is preliminary data.</text>
</comment>
<dbReference type="AlphaFoldDB" id="A0A845L7I3"/>
<sequence length="156" mass="17181">MTDLVKQLETVFPRLALSPTIESTMIKLVEEAGELAEICGKVRRLNGEERQAVMRKLRAREVARRIEGLLQSGQGISEAGLAAQLAELAASMGSDGAEDELTPKEIDKLIARELLDVMQTCATFMYQLDVDLDGLIAEHREKLIQRGYISGGRDVP</sequence>
<keyword evidence="2" id="KW-1185">Reference proteome</keyword>
<gene>
    <name evidence="1" type="ORF">GTO91_13680</name>
</gene>
<proteinExistence type="predicted"/>
<protein>
    <submittedName>
        <fullName evidence="1">Uncharacterized protein</fullName>
    </submittedName>
</protein>
<reference evidence="1 2" key="1">
    <citation type="submission" date="2020-01" db="EMBL/GenBank/DDBJ databases">
        <title>Whole-genome sequence of Heliobacterium undosum DSM 13378.</title>
        <authorList>
            <person name="Kyndt J.A."/>
            <person name="Meyer T.E."/>
        </authorList>
    </citation>
    <scope>NUCLEOTIDE SEQUENCE [LARGE SCALE GENOMIC DNA]</scope>
    <source>
        <strain evidence="1 2">DSM 13378</strain>
    </source>
</reference>
<name>A0A845L7I3_9FIRM</name>
<dbReference type="OrthoDB" id="2376061at2"/>
<organism evidence="1 2">
    <name type="scientific">Heliomicrobium undosum</name>
    <dbReference type="NCBI Taxonomy" id="121734"/>
    <lineage>
        <taxon>Bacteria</taxon>
        <taxon>Bacillati</taxon>
        <taxon>Bacillota</taxon>
        <taxon>Clostridia</taxon>
        <taxon>Eubacteriales</taxon>
        <taxon>Heliobacteriaceae</taxon>
        <taxon>Heliomicrobium</taxon>
    </lineage>
</organism>
<accession>A0A845L7I3</accession>
<dbReference type="Proteomes" id="UP000463470">
    <property type="component" value="Unassembled WGS sequence"/>
</dbReference>
<dbReference type="EMBL" id="WXEY01000018">
    <property type="protein sequence ID" value="MZP30764.1"/>
    <property type="molecule type" value="Genomic_DNA"/>
</dbReference>
<dbReference type="RefSeq" id="WP_161259288.1">
    <property type="nucleotide sequence ID" value="NZ_WXEY01000018.1"/>
</dbReference>
<evidence type="ECO:0000313" key="1">
    <source>
        <dbReference type="EMBL" id="MZP30764.1"/>
    </source>
</evidence>
<dbReference type="Gene3D" id="1.10.287.1080">
    <property type="entry name" value="MazG-like"/>
    <property type="match status" value="1"/>
</dbReference>